<evidence type="ECO:0000256" key="2">
    <source>
        <dbReference type="ARBA" id="ARBA00022722"/>
    </source>
</evidence>
<keyword evidence="2" id="KW-0540">Nuclease</keyword>
<gene>
    <name evidence="12" type="ORF">SPPG_06596</name>
</gene>
<keyword evidence="4" id="KW-0378">Hydrolase</keyword>
<dbReference type="PANTHER" id="PTHR13620">
    <property type="entry name" value="3-5 EXONUCLEASE"/>
    <property type="match status" value="1"/>
</dbReference>
<dbReference type="Proteomes" id="UP000053201">
    <property type="component" value="Unassembled WGS sequence"/>
</dbReference>
<sequence>MYRQVELFARTVAQLLFRQNMSTVAGVENTTRRVLPWTVKASKEPVHKRQLPNIWVSPPKQADKGPALPKLDYRSDKVNYEVVYARSTRAINEAVNKCRGDVIGFDMEWKPTFVRGEAQRPTALIQLCNERYIGLLHICHVVKFPPPLREILEDASIVKLGLNIQGDARKLHRDFGIQMAGWLELGTLAKEVAVASERRTLQALVEKLLHAHLDKTSSIRTGNWEALVLSEAQREYAANDAYAAYKVYNALMKLRSGLANEDQLPMQLGGMADILQREARQDELEIDLEEKRRRVNKASSDDYFGDDQSATTASSHVQEDASSDKGSVVQNPICMDDKRSSPARTQAVRYKRTRVKKKMTGSLHIDKRCTTLDGASLSNENATICERTKVDVRSYSTSHQSCVVNNIERKGKDTVDLPSMAVPPASRECVSIECAQSCLGSHEKLNDSELNSHTNPNDNGTLQDIIKVCDTSGGTPGQGRGDLAVEHECIFGVKNWPPPTSSEIRELQNRDALPVSIGFCR</sequence>
<dbReference type="CDD" id="cd06141">
    <property type="entry name" value="WRN_exo"/>
    <property type="match status" value="1"/>
</dbReference>
<dbReference type="EMBL" id="KQ257461">
    <property type="protein sequence ID" value="KNC98194.1"/>
    <property type="molecule type" value="Genomic_DNA"/>
</dbReference>
<evidence type="ECO:0000256" key="7">
    <source>
        <dbReference type="ARBA" id="ARBA00023242"/>
    </source>
</evidence>
<organism evidence="12 13">
    <name type="scientific">Spizellomyces punctatus (strain DAOM BR117)</name>
    <dbReference type="NCBI Taxonomy" id="645134"/>
    <lineage>
        <taxon>Eukaryota</taxon>
        <taxon>Fungi</taxon>
        <taxon>Fungi incertae sedis</taxon>
        <taxon>Chytridiomycota</taxon>
        <taxon>Chytridiomycota incertae sedis</taxon>
        <taxon>Chytridiomycetes</taxon>
        <taxon>Spizellomycetales</taxon>
        <taxon>Spizellomycetaceae</taxon>
        <taxon>Spizellomyces</taxon>
    </lineage>
</organism>
<dbReference type="SMART" id="SM00474">
    <property type="entry name" value="35EXOc"/>
    <property type="match status" value="1"/>
</dbReference>
<evidence type="ECO:0000256" key="10">
    <source>
        <dbReference type="SAM" id="MobiDB-lite"/>
    </source>
</evidence>
<evidence type="ECO:0000256" key="3">
    <source>
        <dbReference type="ARBA" id="ARBA00022723"/>
    </source>
</evidence>
<dbReference type="STRING" id="645134.A0A0L0HBG0"/>
<evidence type="ECO:0000256" key="9">
    <source>
        <dbReference type="ARBA" id="ARBA00042761"/>
    </source>
</evidence>
<dbReference type="SUPFAM" id="SSF53098">
    <property type="entry name" value="Ribonuclease H-like"/>
    <property type="match status" value="1"/>
</dbReference>
<keyword evidence="13" id="KW-1185">Reference proteome</keyword>
<dbReference type="GeneID" id="27689888"/>
<evidence type="ECO:0000256" key="5">
    <source>
        <dbReference type="ARBA" id="ARBA00022839"/>
    </source>
</evidence>
<dbReference type="OrthoDB" id="18193at2759"/>
<evidence type="ECO:0000313" key="12">
    <source>
        <dbReference type="EMBL" id="KNC98194.1"/>
    </source>
</evidence>
<evidence type="ECO:0000259" key="11">
    <source>
        <dbReference type="SMART" id="SM00474"/>
    </source>
</evidence>
<name>A0A0L0HBG0_SPIPD</name>
<protein>
    <recommendedName>
        <fullName evidence="8">3'-5' exonuclease</fullName>
    </recommendedName>
    <alternativeName>
        <fullName evidence="9">Werner Syndrome-like exonuclease</fullName>
    </alternativeName>
</protein>
<evidence type="ECO:0000256" key="6">
    <source>
        <dbReference type="ARBA" id="ARBA00022842"/>
    </source>
</evidence>
<accession>A0A0L0HBG0</accession>
<dbReference type="GO" id="GO:0046872">
    <property type="term" value="F:metal ion binding"/>
    <property type="evidence" value="ECO:0007669"/>
    <property type="project" value="UniProtKB-KW"/>
</dbReference>
<dbReference type="Gene3D" id="3.30.420.10">
    <property type="entry name" value="Ribonuclease H-like superfamily/Ribonuclease H"/>
    <property type="match status" value="1"/>
</dbReference>
<evidence type="ECO:0000256" key="1">
    <source>
        <dbReference type="ARBA" id="ARBA00004123"/>
    </source>
</evidence>
<dbReference type="InterPro" id="IPR002562">
    <property type="entry name" value="3'-5'_exonuclease_dom"/>
</dbReference>
<feature type="domain" description="3'-5' exonuclease" evidence="11">
    <location>
        <begin position="82"/>
        <end position="256"/>
    </location>
</feature>
<dbReference type="InParanoid" id="A0A0L0HBG0"/>
<dbReference type="PANTHER" id="PTHR13620:SF109">
    <property type="entry name" value="3'-5' EXONUCLEASE"/>
    <property type="match status" value="1"/>
</dbReference>
<dbReference type="RefSeq" id="XP_016606234.1">
    <property type="nucleotide sequence ID" value="XM_016754797.1"/>
</dbReference>
<proteinExistence type="predicted"/>
<evidence type="ECO:0000256" key="4">
    <source>
        <dbReference type="ARBA" id="ARBA00022801"/>
    </source>
</evidence>
<keyword evidence="7" id="KW-0539">Nucleus</keyword>
<dbReference type="InterPro" id="IPR051132">
    <property type="entry name" value="3-5_Exonuclease_domain"/>
</dbReference>
<keyword evidence="5" id="KW-0269">Exonuclease</keyword>
<keyword evidence="3" id="KW-0479">Metal-binding</keyword>
<evidence type="ECO:0000313" key="13">
    <source>
        <dbReference type="Proteomes" id="UP000053201"/>
    </source>
</evidence>
<dbReference type="InterPro" id="IPR012337">
    <property type="entry name" value="RNaseH-like_sf"/>
</dbReference>
<keyword evidence="6" id="KW-0460">Magnesium</keyword>
<dbReference type="AlphaFoldDB" id="A0A0L0HBG0"/>
<dbReference type="GO" id="GO:0003676">
    <property type="term" value="F:nucleic acid binding"/>
    <property type="evidence" value="ECO:0007669"/>
    <property type="project" value="InterPro"/>
</dbReference>
<dbReference type="eggNOG" id="KOG4373">
    <property type="taxonomic scope" value="Eukaryota"/>
</dbReference>
<reference evidence="12 13" key="1">
    <citation type="submission" date="2009-08" db="EMBL/GenBank/DDBJ databases">
        <title>The Genome Sequence of Spizellomyces punctatus strain DAOM BR117.</title>
        <authorList>
            <consortium name="The Broad Institute Genome Sequencing Platform"/>
            <person name="Russ C."/>
            <person name="Cuomo C."/>
            <person name="Shea T."/>
            <person name="Young S.K."/>
            <person name="Zeng Q."/>
            <person name="Koehrsen M."/>
            <person name="Haas B."/>
            <person name="Borodovsky M."/>
            <person name="Guigo R."/>
            <person name="Alvarado L."/>
            <person name="Berlin A."/>
            <person name="Bochicchio J."/>
            <person name="Borenstein D."/>
            <person name="Chapman S."/>
            <person name="Chen Z."/>
            <person name="Engels R."/>
            <person name="Freedman E."/>
            <person name="Gellesch M."/>
            <person name="Goldberg J."/>
            <person name="Griggs A."/>
            <person name="Gujja S."/>
            <person name="Heiman D."/>
            <person name="Hepburn T."/>
            <person name="Howarth C."/>
            <person name="Jen D."/>
            <person name="Larson L."/>
            <person name="Lewis B."/>
            <person name="Mehta T."/>
            <person name="Park D."/>
            <person name="Pearson M."/>
            <person name="Roberts A."/>
            <person name="Saif S."/>
            <person name="Shenoy N."/>
            <person name="Sisk P."/>
            <person name="Stolte C."/>
            <person name="Sykes S."/>
            <person name="Thomson T."/>
            <person name="Walk T."/>
            <person name="White J."/>
            <person name="Yandava C."/>
            <person name="Burger G."/>
            <person name="Gray M.W."/>
            <person name="Holland P.W.H."/>
            <person name="King N."/>
            <person name="Lang F.B.F."/>
            <person name="Roger A.J."/>
            <person name="Ruiz-Trillo I."/>
            <person name="Lander E."/>
            <person name="Nusbaum C."/>
        </authorList>
    </citation>
    <scope>NUCLEOTIDE SEQUENCE [LARGE SCALE GENOMIC DNA]</scope>
    <source>
        <strain evidence="12 13">DAOM BR117</strain>
    </source>
</reference>
<comment type="subcellular location">
    <subcellularLocation>
        <location evidence="1">Nucleus</location>
    </subcellularLocation>
</comment>
<dbReference type="GO" id="GO:0005634">
    <property type="term" value="C:nucleus"/>
    <property type="evidence" value="ECO:0007669"/>
    <property type="project" value="UniProtKB-SubCell"/>
</dbReference>
<dbReference type="InterPro" id="IPR036397">
    <property type="entry name" value="RNaseH_sf"/>
</dbReference>
<evidence type="ECO:0000256" key="8">
    <source>
        <dbReference type="ARBA" id="ARBA00040531"/>
    </source>
</evidence>
<dbReference type="VEuPathDB" id="FungiDB:SPPG_06596"/>
<dbReference type="GO" id="GO:0006139">
    <property type="term" value="P:nucleobase-containing compound metabolic process"/>
    <property type="evidence" value="ECO:0007669"/>
    <property type="project" value="InterPro"/>
</dbReference>
<dbReference type="Pfam" id="PF01612">
    <property type="entry name" value="DNA_pol_A_exo1"/>
    <property type="match status" value="1"/>
</dbReference>
<feature type="region of interest" description="Disordered" evidence="10">
    <location>
        <begin position="297"/>
        <end position="347"/>
    </location>
</feature>
<dbReference type="GO" id="GO:0008408">
    <property type="term" value="F:3'-5' exonuclease activity"/>
    <property type="evidence" value="ECO:0007669"/>
    <property type="project" value="InterPro"/>
</dbReference>